<name>A0AAV4RR82_9ARAC</name>
<proteinExistence type="predicted"/>
<evidence type="ECO:0000313" key="1">
    <source>
        <dbReference type="EMBL" id="GIY23965.1"/>
    </source>
</evidence>
<evidence type="ECO:0000313" key="2">
    <source>
        <dbReference type="Proteomes" id="UP001054837"/>
    </source>
</evidence>
<dbReference type="Proteomes" id="UP001054837">
    <property type="component" value="Unassembled WGS sequence"/>
</dbReference>
<gene>
    <name evidence="1" type="ORF">CDAR_467541</name>
</gene>
<keyword evidence="2" id="KW-1185">Reference proteome</keyword>
<dbReference type="AlphaFoldDB" id="A0AAV4RR82"/>
<sequence length="115" mass="13643">MPFLSYPRAVTNASPMVFLDRIFLFWRSHLLRVTGHRRFHIGFFVRQEKLRRMDSHSILSSFIYAKRTKRGVSTHEYSDADRDLSEKTALFVSFSVVTSRVLCHFKFPKNTNRSR</sequence>
<comment type="caution">
    <text evidence="1">The sequence shown here is derived from an EMBL/GenBank/DDBJ whole genome shotgun (WGS) entry which is preliminary data.</text>
</comment>
<dbReference type="EMBL" id="BPLQ01006612">
    <property type="protein sequence ID" value="GIY23965.1"/>
    <property type="molecule type" value="Genomic_DNA"/>
</dbReference>
<reference evidence="1 2" key="1">
    <citation type="submission" date="2021-06" db="EMBL/GenBank/DDBJ databases">
        <title>Caerostris darwini draft genome.</title>
        <authorList>
            <person name="Kono N."/>
            <person name="Arakawa K."/>
        </authorList>
    </citation>
    <scope>NUCLEOTIDE SEQUENCE [LARGE SCALE GENOMIC DNA]</scope>
</reference>
<protein>
    <submittedName>
        <fullName evidence="1">Uncharacterized protein</fullName>
    </submittedName>
</protein>
<organism evidence="1 2">
    <name type="scientific">Caerostris darwini</name>
    <dbReference type="NCBI Taxonomy" id="1538125"/>
    <lineage>
        <taxon>Eukaryota</taxon>
        <taxon>Metazoa</taxon>
        <taxon>Ecdysozoa</taxon>
        <taxon>Arthropoda</taxon>
        <taxon>Chelicerata</taxon>
        <taxon>Arachnida</taxon>
        <taxon>Araneae</taxon>
        <taxon>Araneomorphae</taxon>
        <taxon>Entelegynae</taxon>
        <taxon>Araneoidea</taxon>
        <taxon>Araneidae</taxon>
        <taxon>Caerostris</taxon>
    </lineage>
</organism>
<accession>A0AAV4RR82</accession>